<dbReference type="PROSITE" id="PS51318">
    <property type="entry name" value="TAT"/>
    <property type="match status" value="1"/>
</dbReference>
<proteinExistence type="inferred from homology"/>
<dbReference type="PANTHER" id="PTHR30483:SF6">
    <property type="entry name" value="PERIPLASMIC BINDING PROTEIN OF ABC TRANSPORTER FOR NATURAL AMINO ACIDS"/>
    <property type="match status" value="1"/>
</dbReference>
<evidence type="ECO:0000259" key="3">
    <source>
        <dbReference type="Pfam" id="PF13458"/>
    </source>
</evidence>
<dbReference type="AlphaFoldDB" id="A0A8J3TD02"/>
<name>A0A8J3TD02_9ACTN</name>
<dbReference type="PROSITE" id="PS51257">
    <property type="entry name" value="PROKAR_LIPOPROTEIN"/>
    <property type="match status" value="1"/>
</dbReference>
<evidence type="ECO:0000256" key="1">
    <source>
        <dbReference type="ARBA" id="ARBA00010062"/>
    </source>
</evidence>
<organism evidence="4 5">
    <name type="scientific">Planosporangium mesophilum</name>
    <dbReference type="NCBI Taxonomy" id="689768"/>
    <lineage>
        <taxon>Bacteria</taxon>
        <taxon>Bacillati</taxon>
        <taxon>Actinomycetota</taxon>
        <taxon>Actinomycetes</taxon>
        <taxon>Micromonosporales</taxon>
        <taxon>Micromonosporaceae</taxon>
        <taxon>Planosporangium</taxon>
    </lineage>
</organism>
<evidence type="ECO:0000313" key="5">
    <source>
        <dbReference type="Proteomes" id="UP000599074"/>
    </source>
</evidence>
<evidence type="ECO:0000256" key="2">
    <source>
        <dbReference type="ARBA" id="ARBA00022729"/>
    </source>
</evidence>
<evidence type="ECO:0000313" key="4">
    <source>
        <dbReference type="EMBL" id="GII24895.1"/>
    </source>
</evidence>
<dbReference type="Proteomes" id="UP000599074">
    <property type="component" value="Unassembled WGS sequence"/>
</dbReference>
<reference evidence="4" key="1">
    <citation type="submission" date="2021-01" db="EMBL/GenBank/DDBJ databases">
        <title>Whole genome shotgun sequence of Planosporangium mesophilum NBRC 109066.</title>
        <authorList>
            <person name="Komaki H."/>
            <person name="Tamura T."/>
        </authorList>
    </citation>
    <scope>NUCLEOTIDE SEQUENCE</scope>
    <source>
        <strain evidence="4">NBRC 109066</strain>
    </source>
</reference>
<dbReference type="Gene3D" id="3.40.50.2300">
    <property type="match status" value="2"/>
</dbReference>
<accession>A0A8J3TD02</accession>
<keyword evidence="5" id="KW-1185">Reference proteome</keyword>
<dbReference type="Pfam" id="PF13458">
    <property type="entry name" value="Peripla_BP_6"/>
    <property type="match status" value="1"/>
</dbReference>
<dbReference type="CDD" id="cd20014">
    <property type="entry name" value="PBP1_RPA0668_benzoate-like"/>
    <property type="match status" value="1"/>
</dbReference>
<dbReference type="SUPFAM" id="SSF53822">
    <property type="entry name" value="Periplasmic binding protein-like I"/>
    <property type="match status" value="1"/>
</dbReference>
<dbReference type="EMBL" id="BOON01000043">
    <property type="protein sequence ID" value="GII24895.1"/>
    <property type="molecule type" value="Genomic_DNA"/>
</dbReference>
<comment type="caution">
    <text evidence="4">The sequence shown here is derived from an EMBL/GenBank/DDBJ whole genome shotgun (WGS) entry which is preliminary data.</text>
</comment>
<dbReference type="InterPro" id="IPR028082">
    <property type="entry name" value="Peripla_BP_I"/>
</dbReference>
<dbReference type="InterPro" id="IPR006311">
    <property type="entry name" value="TAT_signal"/>
</dbReference>
<dbReference type="InterPro" id="IPR051010">
    <property type="entry name" value="BCAA_transport"/>
</dbReference>
<sequence length="398" mass="42422">MSELTRRQALRLLAALGVGGAAAPILSACGIGSGDRQSATTLDPVRIGLVVPQSGMYKTIGDELSRGFDLYLSLNNKSLGGRPANLITVDEGETAESGKAAVERLIKQEKVLALSGVASSATMAAVRDLVEASQTPLIGSNASPTTLQGVRYIWRTSFVNDEPGKALGRYVASKIGNGSVALIAPDYQAGHDEIEGFLSTYGDKVEGAPIYTPFTPTPTMNFQPYLASIRNSRAKAVLCFFAGAQAVEFVKQYRQLNLPQDLYAPGFLTEGAVLRDQGSAAEKIYTSMNYSSDLDNDANRRFASAYQKAHNAAPTSYAMASYDAASVLDKAIAAVDGDTLTPQAVNLALGKIGSIDSPRGPWQFNQNRTPLQMWYLRQVRRDGGVLSNVVLTPLTTLG</sequence>
<protein>
    <submittedName>
        <fullName evidence="4">ABC transporter substrate-binding protein</fullName>
    </submittedName>
</protein>
<feature type="domain" description="Leucine-binding protein" evidence="3">
    <location>
        <begin position="44"/>
        <end position="383"/>
    </location>
</feature>
<comment type="similarity">
    <text evidence="1">Belongs to the leucine-binding protein family.</text>
</comment>
<dbReference type="RefSeq" id="WP_168113783.1">
    <property type="nucleotide sequence ID" value="NZ_BOON01000043.1"/>
</dbReference>
<gene>
    <name evidence="4" type="ORF">Pme01_44920</name>
</gene>
<dbReference type="InterPro" id="IPR028081">
    <property type="entry name" value="Leu-bd"/>
</dbReference>
<keyword evidence="2" id="KW-0732">Signal</keyword>
<dbReference type="PANTHER" id="PTHR30483">
    <property type="entry name" value="LEUCINE-SPECIFIC-BINDING PROTEIN"/>
    <property type="match status" value="1"/>
</dbReference>